<accession>A0ABP6QF32</accession>
<gene>
    <name evidence="3" type="ORF">GCM10010468_49920</name>
</gene>
<protein>
    <submittedName>
        <fullName evidence="3">Uncharacterized protein</fullName>
    </submittedName>
</protein>
<keyword evidence="2" id="KW-0812">Transmembrane</keyword>
<evidence type="ECO:0000313" key="3">
    <source>
        <dbReference type="EMBL" id="GAA3223409.1"/>
    </source>
</evidence>
<dbReference type="EMBL" id="BAAAUV010000013">
    <property type="protein sequence ID" value="GAA3223409.1"/>
    <property type="molecule type" value="Genomic_DNA"/>
</dbReference>
<evidence type="ECO:0000256" key="1">
    <source>
        <dbReference type="SAM" id="MobiDB-lite"/>
    </source>
</evidence>
<proteinExistence type="predicted"/>
<keyword evidence="2" id="KW-1133">Transmembrane helix</keyword>
<keyword evidence="4" id="KW-1185">Reference proteome</keyword>
<dbReference type="Proteomes" id="UP001501237">
    <property type="component" value="Unassembled WGS sequence"/>
</dbReference>
<reference evidence="4" key="1">
    <citation type="journal article" date="2019" name="Int. J. Syst. Evol. Microbiol.">
        <title>The Global Catalogue of Microorganisms (GCM) 10K type strain sequencing project: providing services to taxonomists for standard genome sequencing and annotation.</title>
        <authorList>
            <consortium name="The Broad Institute Genomics Platform"/>
            <consortium name="The Broad Institute Genome Sequencing Center for Infectious Disease"/>
            <person name="Wu L."/>
            <person name="Ma J."/>
        </authorList>
    </citation>
    <scope>NUCLEOTIDE SEQUENCE [LARGE SCALE GENOMIC DNA]</scope>
    <source>
        <strain evidence="4">JCM 9377</strain>
    </source>
</reference>
<feature type="transmembrane region" description="Helical" evidence="2">
    <location>
        <begin position="26"/>
        <end position="48"/>
    </location>
</feature>
<evidence type="ECO:0000256" key="2">
    <source>
        <dbReference type="SAM" id="Phobius"/>
    </source>
</evidence>
<sequence>MTPHQQPTHHAGAAPAKKPEPKKGELAIGCGCLLLIVLAIVAAVAAVWPKDDEAKTPTAPYKIVRTEKGLFVAEVDRLPEGDGLRRIFDEIRRAHDDRDGDWHVWINCSTGGTAAADNRLATGRYAVGQLGAANTGLKAGEAEFEPVAGAKCPNGAKNDPRTVSEKYISAPRRKAFLSSLKAVDPVLAANPEKAWSRAASRCYSLYGGASAAEVLKATAAIYDGTVHHGRRASVPAGSPKALKIYKAIRKWICSSKPLQAHWKQLNRG</sequence>
<dbReference type="RefSeq" id="WP_344832577.1">
    <property type="nucleotide sequence ID" value="NZ_BAAAUV010000013.1"/>
</dbReference>
<feature type="region of interest" description="Disordered" evidence="1">
    <location>
        <begin position="1"/>
        <end position="22"/>
    </location>
</feature>
<evidence type="ECO:0000313" key="4">
    <source>
        <dbReference type="Proteomes" id="UP001501237"/>
    </source>
</evidence>
<organism evidence="3 4">
    <name type="scientific">Actinocorallia longicatena</name>
    <dbReference type="NCBI Taxonomy" id="111803"/>
    <lineage>
        <taxon>Bacteria</taxon>
        <taxon>Bacillati</taxon>
        <taxon>Actinomycetota</taxon>
        <taxon>Actinomycetes</taxon>
        <taxon>Streptosporangiales</taxon>
        <taxon>Thermomonosporaceae</taxon>
        <taxon>Actinocorallia</taxon>
    </lineage>
</organism>
<name>A0ABP6QF32_9ACTN</name>
<keyword evidence="2" id="KW-0472">Membrane</keyword>
<comment type="caution">
    <text evidence="3">The sequence shown here is derived from an EMBL/GenBank/DDBJ whole genome shotgun (WGS) entry which is preliminary data.</text>
</comment>